<organism evidence="1 2">
    <name type="scientific">Caulobacter zeae</name>
    <dbReference type="NCBI Taxonomy" id="2055137"/>
    <lineage>
        <taxon>Bacteria</taxon>
        <taxon>Pseudomonadati</taxon>
        <taxon>Pseudomonadota</taxon>
        <taxon>Alphaproteobacteria</taxon>
        <taxon>Caulobacterales</taxon>
        <taxon>Caulobacteraceae</taxon>
        <taxon>Caulobacter</taxon>
    </lineage>
</organism>
<dbReference type="RefSeq" id="WP_101717860.1">
    <property type="nucleotide sequence ID" value="NZ_PJRS01000018.1"/>
</dbReference>
<protein>
    <recommendedName>
        <fullName evidence="3">TonB C-terminal domain-containing protein</fullName>
    </recommendedName>
</protein>
<gene>
    <name evidence="1" type="ORF">SGCZBJ_10040</name>
</gene>
<sequence>MMVLLLAAQAAVVASPAGEPVLTLAEVGLHKGRWPYTGYYPDRAMRAGVSAQTTALCRVAAAEALVDCRIEAAQAVDYSFDQATLKLLAGASTDTATRGGAPTEGRSLRVSLSFTISRNGSTRVTAR</sequence>
<dbReference type="AlphaFoldDB" id="A0A2N5DKS4"/>
<proteinExistence type="predicted"/>
<accession>A0A2N5DKS4</accession>
<comment type="caution">
    <text evidence="1">The sequence shown here is derived from an EMBL/GenBank/DDBJ whole genome shotgun (WGS) entry which is preliminary data.</text>
</comment>
<dbReference type="OrthoDB" id="7201913at2"/>
<dbReference type="Gene3D" id="3.30.1150.10">
    <property type="match status" value="1"/>
</dbReference>
<dbReference type="EMBL" id="PJRS01000018">
    <property type="protein sequence ID" value="PLR26661.1"/>
    <property type="molecule type" value="Genomic_DNA"/>
</dbReference>
<dbReference type="Proteomes" id="UP000234479">
    <property type="component" value="Unassembled WGS sequence"/>
</dbReference>
<evidence type="ECO:0008006" key="3">
    <source>
        <dbReference type="Google" id="ProtNLM"/>
    </source>
</evidence>
<evidence type="ECO:0000313" key="2">
    <source>
        <dbReference type="Proteomes" id="UP000234479"/>
    </source>
</evidence>
<keyword evidence="2" id="KW-1185">Reference proteome</keyword>
<evidence type="ECO:0000313" key="1">
    <source>
        <dbReference type="EMBL" id="PLR26661.1"/>
    </source>
</evidence>
<reference evidence="1 2" key="1">
    <citation type="submission" date="2017-12" db="EMBL/GenBank/DDBJ databases">
        <title>The genome sequence of Caulobacter sp. 410.</title>
        <authorList>
            <person name="Gao J."/>
            <person name="Mao X."/>
            <person name="Sun J."/>
        </authorList>
    </citation>
    <scope>NUCLEOTIDE SEQUENCE [LARGE SCALE GENOMIC DNA]</scope>
    <source>
        <strain evidence="1 2">410</strain>
    </source>
</reference>
<name>A0A2N5DKS4_9CAUL</name>